<feature type="transmembrane region" description="Helical" evidence="7">
    <location>
        <begin position="238"/>
        <end position="260"/>
    </location>
</feature>
<evidence type="ECO:0000256" key="1">
    <source>
        <dbReference type="ARBA" id="ARBA00004651"/>
    </source>
</evidence>
<dbReference type="GO" id="GO:0005886">
    <property type="term" value="C:plasma membrane"/>
    <property type="evidence" value="ECO:0007669"/>
    <property type="project" value="UniProtKB-SubCell"/>
</dbReference>
<keyword evidence="2 7" id="KW-0813">Transport</keyword>
<dbReference type="InterPro" id="IPR035906">
    <property type="entry name" value="MetI-like_sf"/>
</dbReference>
<dbReference type="PANTHER" id="PTHR43163:SF3">
    <property type="entry name" value="PEPTIDE ABC TRANSPORTER PERMEASE PROTEIN"/>
    <property type="match status" value="1"/>
</dbReference>
<evidence type="ECO:0000256" key="2">
    <source>
        <dbReference type="ARBA" id="ARBA00022448"/>
    </source>
</evidence>
<evidence type="ECO:0000256" key="3">
    <source>
        <dbReference type="ARBA" id="ARBA00022475"/>
    </source>
</evidence>
<dbReference type="OrthoDB" id="9778910at2"/>
<dbReference type="EMBL" id="JYIW01000018">
    <property type="protein sequence ID" value="KJL30602.1"/>
    <property type="molecule type" value="Genomic_DNA"/>
</dbReference>
<dbReference type="GO" id="GO:0055085">
    <property type="term" value="P:transmembrane transport"/>
    <property type="evidence" value="ECO:0007669"/>
    <property type="project" value="InterPro"/>
</dbReference>
<keyword evidence="3" id="KW-1003">Cell membrane</keyword>
<dbReference type="PROSITE" id="PS50928">
    <property type="entry name" value="ABC_TM1"/>
    <property type="match status" value="1"/>
</dbReference>
<evidence type="ECO:0000313" key="10">
    <source>
        <dbReference type="Proteomes" id="UP000033640"/>
    </source>
</evidence>
<feature type="transmembrane region" description="Helical" evidence="7">
    <location>
        <begin position="133"/>
        <end position="156"/>
    </location>
</feature>
<feature type="domain" description="ABC transmembrane type-1" evidence="8">
    <location>
        <begin position="95"/>
        <end position="303"/>
    </location>
</feature>
<evidence type="ECO:0000313" key="9">
    <source>
        <dbReference type="EMBL" id="KJL30602.1"/>
    </source>
</evidence>
<gene>
    <name evidence="9" type="primary">gsiC_4</name>
    <name evidence="9" type="ORF">RS83_00671</name>
</gene>
<dbReference type="RefSeq" id="WP_045278097.1">
    <property type="nucleotide sequence ID" value="NZ_JYIW01000018.1"/>
</dbReference>
<comment type="similarity">
    <text evidence="7">Belongs to the binding-protein-dependent transport system permease family.</text>
</comment>
<proteinExistence type="inferred from homology"/>
<sequence>MLMFIVRRILAGIVLLVVISIVTFGLLFLDSANIARRILGQNATEELVAQKAAELGLDRPLAAQYWDWLTSALTGDLGRSWFNGQLVSVSLSGRLGVSLSLVIGATVISAVLAIVLGVLAARRGGWVDAVVQFISVIGFAIPGFLIALYLVLIFAINLHWFKATGYIPITQSVGGWLASVTLPIAALAIGAIAAVAQQVRGSVVDAMSRDYVRTLRARGLSSNSVIYKHVLRNAGGPALAVLAVQFIGLLGGAVIVEQVFALPGMGQLTVSATTQGDIPVVMGVVIAFAVIVLIVNLLIDLAQAALNPKVRLS</sequence>
<evidence type="ECO:0000256" key="6">
    <source>
        <dbReference type="ARBA" id="ARBA00023136"/>
    </source>
</evidence>
<dbReference type="AlphaFoldDB" id="A0A0F0LBL8"/>
<evidence type="ECO:0000259" key="8">
    <source>
        <dbReference type="PROSITE" id="PS50928"/>
    </source>
</evidence>
<dbReference type="InterPro" id="IPR045621">
    <property type="entry name" value="BPD_transp_1_N"/>
</dbReference>
<dbReference type="SUPFAM" id="SSF161098">
    <property type="entry name" value="MetI-like"/>
    <property type="match status" value="1"/>
</dbReference>
<protein>
    <submittedName>
        <fullName evidence="9">Glutathione transport system permease protein GsiC</fullName>
    </submittedName>
</protein>
<organism evidence="9 10">
    <name type="scientific">Microbacterium oxydans</name>
    <dbReference type="NCBI Taxonomy" id="82380"/>
    <lineage>
        <taxon>Bacteria</taxon>
        <taxon>Bacillati</taxon>
        <taxon>Actinomycetota</taxon>
        <taxon>Actinomycetes</taxon>
        <taxon>Micrococcales</taxon>
        <taxon>Microbacteriaceae</taxon>
        <taxon>Microbacterium</taxon>
    </lineage>
</organism>
<feature type="transmembrane region" description="Helical" evidence="7">
    <location>
        <begin position="9"/>
        <end position="29"/>
    </location>
</feature>
<evidence type="ECO:0000256" key="7">
    <source>
        <dbReference type="RuleBase" id="RU363032"/>
    </source>
</evidence>
<reference evidence="9 10" key="1">
    <citation type="submission" date="2015-02" db="EMBL/GenBank/DDBJ databases">
        <title>Draft genome sequences of ten Microbacterium spp. with emphasis on heavy metal contaminated environments.</title>
        <authorList>
            <person name="Corretto E."/>
        </authorList>
    </citation>
    <scope>NUCLEOTIDE SEQUENCE [LARGE SCALE GENOMIC DNA]</scope>
    <source>
        <strain evidence="9 10">BEL4b</strain>
    </source>
</reference>
<evidence type="ECO:0000256" key="5">
    <source>
        <dbReference type="ARBA" id="ARBA00022989"/>
    </source>
</evidence>
<dbReference type="Pfam" id="PF19300">
    <property type="entry name" value="BPD_transp_1_N"/>
    <property type="match status" value="1"/>
</dbReference>
<dbReference type="Pfam" id="PF00528">
    <property type="entry name" value="BPD_transp_1"/>
    <property type="match status" value="1"/>
</dbReference>
<evidence type="ECO:0000256" key="4">
    <source>
        <dbReference type="ARBA" id="ARBA00022692"/>
    </source>
</evidence>
<dbReference type="Gene3D" id="1.10.3720.10">
    <property type="entry name" value="MetI-like"/>
    <property type="match status" value="1"/>
</dbReference>
<dbReference type="CDD" id="cd06261">
    <property type="entry name" value="TM_PBP2"/>
    <property type="match status" value="1"/>
</dbReference>
<keyword evidence="5 7" id="KW-1133">Transmembrane helix</keyword>
<dbReference type="PATRIC" id="fig|82380.11.peg.694"/>
<accession>A0A0F0LBL8</accession>
<dbReference type="Proteomes" id="UP000033640">
    <property type="component" value="Unassembled WGS sequence"/>
</dbReference>
<feature type="transmembrane region" description="Helical" evidence="7">
    <location>
        <begin position="176"/>
        <end position="196"/>
    </location>
</feature>
<feature type="transmembrane region" description="Helical" evidence="7">
    <location>
        <begin position="280"/>
        <end position="299"/>
    </location>
</feature>
<name>A0A0F0LBL8_9MICO</name>
<feature type="transmembrane region" description="Helical" evidence="7">
    <location>
        <begin position="97"/>
        <end position="121"/>
    </location>
</feature>
<dbReference type="InterPro" id="IPR000515">
    <property type="entry name" value="MetI-like"/>
</dbReference>
<keyword evidence="4 7" id="KW-0812">Transmembrane</keyword>
<keyword evidence="6 7" id="KW-0472">Membrane</keyword>
<dbReference type="PANTHER" id="PTHR43163">
    <property type="entry name" value="DIPEPTIDE TRANSPORT SYSTEM PERMEASE PROTEIN DPPB-RELATED"/>
    <property type="match status" value="1"/>
</dbReference>
<comment type="caution">
    <text evidence="9">The sequence shown here is derived from an EMBL/GenBank/DDBJ whole genome shotgun (WGS) entry which is preliminary data.</text>
</comment>
<comment type="subcellular location">
    <subcellularLocation>
        <location evidence="1 7">Cell membrane</location>
        <topology evidence="1 7">Multi-pass membrane protein</topology>
    </subcellularLocation>
</comment>